<accession>A0A3B0XRI1</accession>
<name>A0A3B0XRI1_9ZZZZ</name>
<dbReference type="AlphaFoldDB" id="A0A3B0XRI1"/>
<dbReference type="GO" id="GO:0006633">
    <property type="term" value="P:fatty acid biosynthetic process"/>
    <property type="evidence" value="ECO:0007669"/>
    <property type="project" value="InterPro"/>
</dbReference>
<keyword evidence="2" id="KW-0378">Hydrolase</keyword>
<organism evidence="4">
    <name type="scientific">hydrothermal vent metagenome</name>
    <dbReference type="NCBI Taxonomy" id="652676"/>
    <lineage>
        <taxon>unclassified sequences</taxon>
        <taxon>metagenomes</taxon>
        <taxon>ecological metagenomes</taxon>
    </lineage>
</organism>
<proteinExistence type="predicted"/>
<protein>
    <submittedName>
        <fullName evidence="4">Uncharacterized protein</fullName>
    </submittedName>
</protein>
<evidence type="ECO:0000256" key="3">
    <source>
        <dbReference type="ARBA" id="ARBA00023098"/>
    </source>
</evidence>
<gene>
    <name evidence="4" type="ORF">MNBD_GAMMA10-2602</name>
</gene>
<evidence type="ECO:0000256" key="2">
    <source>
        <dbReference type="ARBA" id="ARBA00022801"/>
    </source>
</evidence>
<dbReference type="GO" id="GO:0008770">
    <property type="term" value="F:[acyl-carrier-protein] phosphodiesterase activity"/>
    <property type="evidence" value="ECO:0007669"/>
    <property type="project" value="InterPro"/>
</dbReference>
<dbReference type="Pfam" id="PF04336">
    <property type="entry name" value="ACP_PD"/>
    <property type="match status" value="1"/>
</dbReference>
<dbReference type="EMBL" id="UOFJ01000499">
    <property type="protein sequence ID" value="VAW70151.1"/>
    <property type="molecule type" value="Genomic_DNA"/>
</dbReference>
<keyword evidence="1" id="KW-0444">Lipid biosynthesis</keyword>
<dbReference type="PANTHER" id="PTHR38764">
    <property type="entry name" value="ACYL CARRIER PROTEIN PHOSPHODIESTERASE"/>
    <property type="match status" value="1"/>
</dbReference>
<evidence type="ECO:0000256" key="1">
    <source>
        <dbReference type="ARBA" id="ARBA00022516"/>
    </source>
</evidence>
<keyword evidence="3" id="KW-0443">Lipid metabolism</keyword>
<evidence type="ECO:0000313" key="4">
    <source>
        <dbReference type="EMBL" id="VAW70151.1"/>
    </source>
</evidence>
<dbReference type="PANTHER" id="PTHR38764:SF1">
    <property type="entry name" value="ACYL CARRIER PROTEIN PHOSPHODIESTERASE"/>
    <property type="match status" value="1"/>
</dbReference>
<sequence>MIDEDWLRSYATVEGIERALFRISGRIRFKNNLADGGQDLRNHYGALEADFRRFFSQLVTHVQALKKAD</sequence>
<dbReference type="InterPro" id="IPR007431">
    <property type="entry name" value="ACP_PD"/>
</dbReference>
<reference evidence="4" key="1">
    <citation type="submission" date="2018-06" db="EMBL/GenBank/DDBJ databases">
        <authorList>
            <person name="Zhirakovskaya E."/>
        </authorList>
    </citation>
    <scope>NUCLEOTIDE SEQUENCE</scope>
</reference>